<evidence type="ECO:0000256" key="3">
    <source>
        <dbReference type="ARBA" id="ARBA00022617"/>
    </source>
</evidence>
<proteinExistence type="inferred from homology"/>
<evidence type="ECO:0000313" key="8">
    <source>
        <dbReference type="Proteomes" id="UP000054516"/>
    </source>
</evidence>
<keyword evidence="5 6" id="KW-0408">Iron</keyword>
<protein>
    <submittedName>
        <fullName evidence="7">Putative cytochrome P450</fullName>
    </submittedName>
</protein>
<feature type="binding site" description="axial binding residue" evidence="6">
    <location>
        <position position="454"/>
    </location>
    <ligand>
        <name>heme</name>
        <dbReference type="ChEBI" id="CHEBI:30413"/>
    </ligand>
    <ligandPart>
        <name>Fe</name>
        <dbReference type="ChEBI" id="CHEBI:18248"/>
    </ligandPart>
</feature>
<evidence type="ECO:0000256" key="4">
    <source>
        <dbReference type="ARBA" id="ARBA00022723"/>
    </source>
</evidence>
<comment type="cofactor">
    <cofactor evidence="1 6">
        <name>heme</name>
        <dbReference type="ChEBI" id="CHEBI:30413"/>
    </cofactor>
</comment>
<evidence type="ECO:0000256" key="1">
    <source>
        <dbReference type="ARBA" id="ARBA00001971"/>
    </source>
</evidence>
<dbReference type="PANTHER" id="PTHR24305">
    <property type="entry name" value="CYTOCHROME P450"/>
    <property type="match status" value="1"/>
</dbReference>
<dbReference type="EMBL" id="DF977467">
    <property type="protein sequence ID" value="GAP85077.1"/>
    <property type="molecule type" value="Genomic_DNA"/>
</dbReference>
<organism evidence="7">
    <name type="scientific">Rosellinia necatrix</name>
    <name type="common">White root-rot fungus</name>
    <dbReference type="NCBI Taxonomy" id="77044"/>
    <lineage>
        <taxon>Eukaryota</taxon>
        <taxon>Fungi</taxon>
        <taxon>Dikarya</taxon>
        <taxon>Ascomycota</taxon>
        <taxon>Pezizomycotina</taxon>
        <taxon>Sordariomycetes</taxon>
        <taxon>Xylariomycetidae</taxon>
        <taxon>Xylariales</taxon>
        <taxon>Xylariaceae</taxon>
        <taxon>Rosellinia</taxon>
    </lineage>
</organism>
<dbReference type="Proteomes" id="UP000054516">
    <property type="component" value="Unassembled WGS sequence"/>
</dbReference>
<name>A0A1S7UNR3_ROSNE</name>
<keyword evidence="4 6" id="KW-0479">Metal-binding</keyword>
<dbReference type="OrthoDB" id="1470350at2759"/>
<dbReference type="AlphaFoldDB" id="A0A1S7UNR3"/>
<comment type="similarity">
    <text evidence="2">Belongs to the cytochrome P450 family.</text>
</comment>
<dbReference type="GO" id="GO:0005506">
    <property type="term" value="F:iron ion binding"/>
    <property type="evidence" value="ECO:0007669"/>
    <property type="project" value="InterPro"/>
</dbReference>
<dbReference type="InterPro" id="IPR050121">
    <property type="entry name" value="Cytochrome_P450_monoxygenase"/>
</dbReference>
<keyword evidence="3 6" id="KW-0349">Heme</keyword>
<reference evidence="7" key="1">
    <citation type="submission" date="2016-03" db="EMBL/GenBank/DDBJ databases">
        <title>Draft genome sequence of Rosellinia necatrix.</title>
        <authorList>
            <person name="Kanematsu S."/>
        </authorList>
    </citation>
    <scope>NUCLEOTIDE SEQUENCE [LARGE SCALE GENOMIC DNA]</scope>
    <source>
        <strain evidence="7">W97</strain>
    </source>
</reference>
<dbReference type="SUPFAM" id="SSF48264">
    <property type="entry name" value="Cytochrome P450"/>
    <property type="match status" value="1"/>
</dbReference>
<evidence type="ECO:0000313" key="7">
    <source>
        <dbReference type="EMBL" id="GAP85077.1"/>
    </source>
</evidence>
<dbReference type="PRINTS" id="PR00463">
    <property type="entry name" value="EP450I"/>
</dbReference>
<dbReference type="GO" id="GO:0020037">
    <property type="term" value="F:heme binding"/>
    <property type="evidence" value="ECO:0007669"/>
    <property type="project" value="InterPro"/>
</dbReference>
<dbReference type="InterPro" id="IPR002401">
    <property type="entry name" value="Cyt_P450_E_grp-I"/>
</dbReference>
<dbReference type="STRING" id="77044.A0A1S7UNR3"/>
<accession>A0A1S7UNR3</accession>
<gene>
    <name evidence="7" type="ORF">SAMD00023353_2200030</name>
</gene>
<dbReference type="InterPro" id="IPR001128">
    <property type="entry name" value="Cyt_P450"/>
</dbReference>
<sequence>MDVSMFSVTALGTPTQLLTWILSGIATYWAARSVWRLYFHPLAKYPGPKLAACSDAWLAYHMLSGRWFFAVDNAIRRYGDVVRIAPNELVFVTPKAMNDLYGSHNKNIELFHKTQINNHGNDEHGGLIWEWDPVRHRQVAKQMAPAFSGRALQAKAPTLHKYVDLFIDRMTSLGSTTTGVDLTTWINWLCVDMSADMAYNRQMNALENMEEPRYLTLIQGFNKAIVVIQMSWRFPLLVPLKYLFLLFKMARSHSDIRDHSRQLLERRIRRQDAVEHIDFFEQLIPRNREPPKDPKEMRHLEQVAGQLLVAGYEPPAMWLYFTMYHLLSSPERLQTLTNEIRGAFKSYDDITPESAAELPFLAACLKESLRLTPGLLTGMPVVSPGAHVDGDFIPRGVVCQSSSFSMARDSRHFGDALHFRPERWLSRDHPLYVPRFSNDNHKAFQPFSQGPRMCSGREVAWWQSRLFVAKVLWKFDLATVSGEDLDVDRDLKGWGMYVRPEFRVRFTPAASHR</sequence>
<dbReference type="Gene3D" id="1.10.630.10">
    <property type="entry name" value="Cytochrome P450"/>
    <property type="match status" value="1"/>
</dbReference>
<dbReference type="InterPro" id="IPR036396">
    <property type="entry name" value="Cyt_P450_sf"/>
</dbReference>
<dbReference type="Pfam" id="PF00067">
    <property type="entry name" value="p450"/>
    <property type="match status" value="1"/>
</dbReference>
<dbReference type="GO" id="GO:0016705">
    <property type="term" value="F:oxidoreductase activity, acting on paired donors, with incorporation or reduction of molecular oxygen"/>
    <property type="evidence" value="ECO:0007669"/>
    <property type="project" value="InterPro"/>
</dbReference>
<dbReference type="PANTHER" id="PTHR24305:SF210">
    <property type="entry name" value="CYTOCHROME P450 MONOOXYGENASE ASQL-RELATED"/>
    <property type="match status" value="1"/>
</dbReference>
<dbReference type="GO" id="GO:0004497">
    <property type="term" value="F:monooxygenase activity"/>
    <property type="evidence" value="ECO:0007669"/>
    <property type="project" value="InterPro"/>
</dbReference>
<evidence type="ECO:0000256" key="5">
    <source>
        <dbReference type="ARBA" id="ARBA00023004"/>
    </source>
</evidence>
<keyword evidence="8" id="KW-1185">Reference proteome</keyword>
<evidence type="ECO:0000256" key="2">
    <source>
        <dbReference type="ARBA" id="ARBA00010617"/>
    </source>
</evidence>
<dbReference type="OMA" id="MMQARIT"/>
<evidence type="ECO:0000256" key="6">
    <source>
        <dbReference type="PIRSR" id="PIRSR602401-1"/>
    </source>
</evidence>